<accession>T0L571</accession>
<evidence type="ECO:0000313" key="3">
    <source>
        <dbReference type="EMBL" id="EQB59654.1"/>
    </source>
</evidence>
<organism evidence="3">
    <name type="scientific">Kingella kingae KKC2005004457</name>
    <dbReference type="NCBI Taxonomy" id="1229911"/>
    <lineage>
        <taxon>Bacteria</taxon>
        <taxon>Pseudomonadati</taxon>
        <taxon>Pseudomonadota</taxon>
        <taxon>Betaproteobacteria</taxon>
        <taxon>Neisseriales</taxon>
        <taxon>Neisseriaceae</taxon>
        <taxon>Kingella</taxon>
    </lineage>
</organism>
<evidence type="ECO:0000256" key="2">
    <source>
        <dbReference type="SAM" id="SignalP"/>
    </source>
</evidence>
<dbReference type="InterPro" id="IPR023220">
    <property type="entry name" value="T4SS_VirB5-domain"/>
</dbReference>
<dbReference type="Gene3D" id="1.20.58.430">
    <property type="entry name" value="Type IV secretion system, VirB5-domain"/>
    <property type="match status" value="1"/>
</dbReference>
<name>T0L571_KINKI</name>
<protein>
    <submittedName>
        <fullName evidence="3">Attachment mediating protein VirB5-like protein</fullName>
    </submittedName>
</protein>
<dbReference type="EMBL" id="AMPT01000001">
    <property type="protein sequence ID" value="EQB59654.1"/>
    <property type="molecule type" value="Genomic_DNA"/>
</dbReference>
<geneLocation type="plasmid" evidence="3">
    <name>unnamed</name>
</geneLocation>
<keyword evidence="1" id="KW-0175">Coiled coil</keyword>
<proteinExistence type="predicted"/>
<dbReference type="InterPro" id="IPR014158">
    <property type="entry name" value="T4SS_VirB5"/>
</dbReference>
<dbReference type="CDD" id="cd14262">
    <property type="entry name" value="VirB5_like"/>
    <property type="match status" value="1"/>
</dbReference>
<dbReference type="NCBIfam" id="TIGR02791">
    <property type="entry name" value="VirB5"/>
    <property type="match status" value="1"/>
</dbReference>
<comment type="caution">
    <text evidence="3">The sequence shown here is derived from an EMBL/GenBank/DDBJ whole genome shotgun (WGS) entry which is preliminary data.</text>
</comment>
<keyword evidence="3" id="KW-0614">Plasmid</keyword>
<gene>
    <name evidence="3" type="ORF">C297_p00040</name>
</gene>
<evidence type="ECO:0000256" key="1">
    <source>
        <dbReference type="SAM" id="Coils"/>
    </source>
</evidence>
<feature type="chain" id="PRO_5004579730" evidence="2">
    <location>
        <begin position="27"/>
        <end position="238"/>
    </location>
</feature>
<keyword evidence="2" id="KW-0732">Signal</keyword>
<reference evidence="3" key="1">
    <citation type="journal article" date="2013" name="Antimicrob. Agents Chemother.">
        <title>Characterization of TEM-1 beta-lactamase producing Kingella kingae clinical isolates.</title>
        <authorList>
            <person name="Banerjee A."/>
            <person name="Kaplan J.B."/>
            <person name="Soherwardy A."/>
            <person name="Nudell Y."/>
            <person name="Mackenzie G.A."/>
            <person name="Johnson S."/>
            <person name="Balashova N.V."/>
        </authorList>
    </citation>
    <scope>NUCLEOTIDE SEQUENCE</scope>
    <source>
        <strain evidence="3">KKC2005004457</strain>
        <plasmid evidence="3">unnamed</plasmid>
    </source>
</reference>
<dbReference type="AlphaFoldDB" id="T0L571"/>
<dbReference type="Pfam" id="PF07996">
    <property type="entry name" value="T4SS"/>
    <property type="match status" value="1"/>
</dbReference>
<sequence length="238" mass="26199">MKIRQKMKTVALATVIAFSSVNGVHAGGIPVYDGAQFTNSVKQLAEMANQLANMKAQLKQAQQQYSALVGSRNFGAILNNPALKNALPENWQTVHNNIQKGGYKGLDGTAKALADAAKLVDRCAYLKNEASKQACEAQAVQSAQVKSDITKALEAAQKRLDQIEGLMNQINRTQDPKAIAELQARIAVEQAMIQNESTRLQMYHMMSQANEKMLAEQQKAIRHEANQKWGMKKSSFLK</sequence>
<dbReference type="SUPFAM" id="SSF101082">
    <property type="entry name" value="Typo IV secretion system protein TraC"/>
    <property type="match status" value="1"/>
</dbReference>
<feature type="signal peptide" evidence="2">
    <location>
        <begin position="1"/>
        <end position="26"/>
    </location>
</feature>
<feature type="coiled-coil region" evidence="1">
    <location>
        <begin position="41"/>
        <end position="71"/>
    </location>
</feature>
<feature type="coiled-coil region" evidence="1">
    <location>
        <begin position="146"/>
        <end position="199"/>
    </location>
</feature>